<organism evidence="4 5">
    <name type="scientific">Caenorhabditis nigoni</name>
    <dbReference type="NCBI Taxonomy" id="1611254"/>
    <lineage>
        <taxon>Eukaryota</taxon>
        <taxon>Metazoa</taxon>
        <taxon>Ecdysozoa</taxon>
        <taxon>Nematoda</taxon>
        <taxon>Chromadorea</taxon>
        <taxon>Rhabditida</taxon>
        <taxon>Rhabditina</taxon>
        <taxon>Rhabditomorpha</taxon>
        <taxon>Rhabditoidea</taxon>
        <taxon>Rhabditidae</taxon>
        <taxon>Peloderinae</taxon>
        <taxon>Caenorhabditis</taxon>
    </lineage>
</organism>
<sequence>MKALIVLIGILASINLQSNAIKMEVPSIANKEEYLKGINDIRRAYAKKAKIPNMYKLIWDDFLETKTQMDDHSGEGETMRINRRDGDPATTKRMQKQIKRYFGPNRRSKLISKYKGHHMTGLEDLTPGQQRIGCSPKKTQIRVANKTEMLNFDTLCFMGPEGTGNSWNMELGAPGSACAQGFENDDGLCSPIQKAPESSRESSRLESTDPNLAETQKSNIPTDNVSNGIQIWSIFVIISLMIFGIKN</sequence>
<feature type="compositionally biased region" description="Basic and acidic residues" evidence="1">
    <location>
        <begin position="197"/>
        <end position="207"/>
    </location>
</feature>
<protein>
    <submittedName>
        <fullName evidence="4">Uncharacterized protein</fullName>
    </submittedName>
</protein>
<keyword evidence="3" id="KW-0732">Signal</keyword>
<proteinExistence type="predicted"/>
<dbReference type="EMBL" id="PDUG01000004">
    <property type="protein sequence ID" value="PIC31508.1"/>
    <property type="molecule type" value="Genomic_DNA"/>
</dbReference>
<dbReference type="AlphaFoldDB" id="A0A2G5TW75"/>
<name>A0A2G5TW75_9PELO</name>
<keyword evidence="2" id="KW-0472">Membrane</keyword>
<evidence type="ECO:0000313" key="4">
    <source>
        <dbReference type="EMBL" id="PIC31508.1"/>
    </source>
</evidence>
<feature type="chain" id="PRO_5013835203" evidence="3">
    <location>
        <begin position="21"/>
        <end position="247"/>
    </location>
</feature>
<comment type="caution">
    <text evidence="4">The sequence shown here is derived from an EMBL/GenBank/DDBJ whole genome shotgun (WGS) entry which is preliminary data.</text>
</comment>
<dbReference type="OrthoDB" id="5892894at2759"/>
<feature type="signal peptide" evidence="3">
    <location>
        <begin position="1"/>
        <end position="20"/>
    </location>
</feature>
<dbReference type="Gene3D" id="3.40.33.10">
    <property type="entry name" value="CAP"/>
    <property type="match status" value="1"/>
</dbReference>
<feature type="compositionally biased region" description="Basic and acidic residues" evidence="1">
    <location>
        <begin position="70"/>
        <end position="87"/>
    </location>
</feature>
<accession>A0A2G5TW75</accession>
<dbReference type="InterPro" id="IPR035940">
    <property type="entry name" value="CAP_sf"/>
</dbReference>
<reference evidence="5" key="1">
    <citation type="submission" date="2017-10" db="EMBL/GenBank/DDBJ databases">
        <title>Rapid genome shrinkage in a self-fertile nematode reveals novel sperm competition proteins.</title>
        <authorList>
            <person name="Yin D."/>
            <person name="Schwarz E.M."/>
            <person name="Thomas C.G."/>
            <person name="Felde R.L."/>
            <person name="Korf I.F."/>
            <person name="Cutter A.D."/>
            <person name="Schartner C.M."/>
            <person name="Ralston E.J."/>
            <person name="Meyer B.J."/>
            <person name="Haag E.S."/>
        </authorList>
    </citation>
    <scope>NUCLEOTIDE SEQUENCE [LARGE SCALE GENOMIC DNA]</scope>
    <source>
        <strain evidence="5">JU1422</strain>
    </source>
</reference>
<keyword evidence="2" id="KW-0812">Transmembrane</keyword>
<evidence type="ECO:0000256" key="1">
    <source>
        <dbReference type="SAM" id="MobiDB-lite"/>
    </source>
</evidence>
<feature type="transmembrane region" description="Helical" evidence="2">
    <location>
        <begin position="229"/>
        <end position="245"/>
    </location>
</feature>
<feature type="compositionally biased region" description="Polar residues" evidence="1">
    <location>
        <begin position="208"/>
        <end position="220"/>
    </location>
</feature>
<gene>
    <name evidence="4" type="primary">Cnig_chr_IV.g12188</name>
    <name evidence="4" type="ORF">B9Z55_012188</name>
</gene>
<feature type="region of interest" description="Disordered" evidence="1">
    <location>
        <begin position="70"/>
        <end position="92"/>
    </location>
</feature>
<keyword evidence="2" id="KW-1133">Transmembrane helix</keyword>
<evidence type="ECO:0000313" key="5">
    <source>
        <dbReference type="Proteomes" id="UP000230233"/>
    </source>
</evidence>
<evidence type="ECO:0000256" key="3">
    <source>
        <dbReference type="SAM" id="SignalP"/>
    </source>
</evidence>
<evidence type="ECO:0000256" key="2">
    <source>
        <dbReference type="SAM" id="Phobius"/>
    </source>
</evidence>
<dbReference type="Proteomes" id="UP000230233">
    <property type="component" value="Chromosome IV"/>
</dbReference>
<feature type="region of interest" description="Disordered" evidence="1">
    <location>
        <begin position="189"/>
        <end position="220"/>
    </location>
</feature>
<keyword evidence="5" id="KW-1185">Reference proteome</keyword>